<accession>A0A4R2KXJ0</accession>
<evidence type="ECO:0000313" key="3">
    <source>
        <dbReference type="EMBL" id="TCO76049.1"/>
    </source>
</evidence>
<dbReference type="Gene3D" id="3.90.230.10">
    <property type="entry name" value="Creatinase/methionine aminopeptidase superfamily"/>
    <property type="match status" value="1"/>
</dbReference>
<keyword evidence="4" id="KW-1185">Reference proteome</keyword>
<feature type="signal peptide" evidence="1">
    <location>
        <begin position="1"/>
        <end position="22"/>
    </location>
</feature>
<keyword evidence="3" id="KW-0378">Hydrolase</keyword>
<dbReference type="EMBL" id="SLWX01000005">
    <property type="protein sequence ID" value="TCO76049.1"/>
    <property type="molecule type" value="Genomic_DNA"/>
</dbReference>
<dbReference type="InterPro" id="IPR050659">
    <property type="entry name" value="Peptidase_M24B"/>
</dbReference>
<dbReference type="RefSeq" id="WP_205686520.1">
    <property type="nucleotide sequence ID" value="NZ_QQSW01000003.1"/>
</dbReference>
<dbReference type="InterPro" id="IPR000994">
    <property type="entry name" value="Pept_M24"/>
</dbReference>
<comment type="caution">
    <text evidence="3">The sequence shown here is derived from an EMBL/GenBank/DDBJ whole genome shotgun (WGS) entry which is preliminary data.</text>
</comment>
<evidence type="ECO:0000259" key="2">
    <source>
        <dbReference type="Pfam" id="PF00557"/>
    </source>
</evidence>
<reference evidence="3 4" key="1">
    <citation type="submission" date="2019-03" db="EMBL/GenBank/DDBJ databases">
        <title>Genomic Encyclopedia of Type Strains, Phase IV (KMG-IV): sequencing the most valuable type-strain genomes for metagenomic binning, comparative biology and taxonomic classification.</title>
        <authorList>
            <person name="Goeker M."/>
        </authorList>
    </citation>
    <scope>NUCLEOTIDE SEQUENCE [LARGE SCALE GENOMIC DNA]</scope>
    <source>
        <strain evidence="3 4">DSM 23344</strain>
    </source>
</reference>
<gene>
    <name evidence="3" type="ORF">EV688_1059</name>
</gene>
<keyword evidence="3" id="KW-0645">Protease</keyword>
<dbReference type="SUPFAM" id="SSF55920">
    <property type="entry name" value="Creatinase/aminopeptidase"/>
    <property type="match status" value="1"/>
</dbReference>
<dbReference type="PANTHER" id="PTHR46112">
    <property type="entry name" value="AMINOPEPTIDASE"/>
    <property type="match status" value="1"/>
</dbReference>
<name>A0A4R2KXJ0_9GAMM</name>
<proteinExistence type="predicted"/>
<dbReference type="Pfam" id="PF00557">
    <property type="entry name" value="Peptidase_M24"/>
    <property type="match status" value="1"/>
</dbReference>
<protein>
    <submittedName>
        <fullName evidence="3">Xaa-Pro aminopeptidase</fullName>
    </submittedName>
</protein>
<dbReference type="Proteomes" id="UP000294980">
    <property type="component" value="Unassembled WGS sequence"/>
</dbReference>
<dbReference type="PANTHER" id="PTHR46112:SF8">
    <property type="entry name" value="CYTOPLASMIC PEPTIDASE PEPQ-RELATED"/>
    <property type="match status" value="1"/>
</dbReference>
<keyword evidence="3" id="KW-0031">Aminopeptidase</keyword>
<dbReference type="GO" id="GO:0004177">
    <property type="term" value="F:aminopeptidase activity"/>
    <property type="evidence" value="ECO:0007669"/>
    <property type="project" value="UniProtKB-KW"/>
</dbReference>
<organism evidence="3 4">
    <name type="scientific">Chromatocurvus halotolerans</name>
    <dbReference type="NCBI Taxonomy" id="1132028"/>
    <lineage>
        <taxon>Bacteria</taxon>
        <taxon>Pseudomonadati</taxon>
        <taxon>Pseudomonadota</taxon>
        <taxon>Gammaproteobacteria</taxon>
        <taxon>Cellvibrionales</taxon>
        <taxon>Halieaceae</taxon>
        <taxon>Chromatocurvus</taxon>
    </lineage>
</organism>
<dbReference type="AlphaFoldDB" id="A0A4R2KXJ0"/>
<sequence length="443" mass="50650">MLSSRVMTLLAICLLPARATFAELPAPLLPFSEQMQIREQWLFQRHEMLLDMMRQHEVDMWIVVNEEFHDDPVTQFIAPPRPYTGGRDHFVFIDAGDAGLRAVAITGFAEERLRQYFESPIEPRPSKEVLPELYAEHQPQRIALNIGGKHGQQRGLTWDTYNEISEIMGEEATARFVSAADLIEEYLDTRIPQEHEHYTHATHVTEDIVRRALSNEAITPGVTTVGDVRNFLYDQIWKWGVRTWFQPDLRVQKRGVPNRMSRGFLHVADESVLLERGDVIVIDFGISYMGFDTDWQKKGYILREGETDAPPGLKAAMRNTNTLQDTMMGIARPGMEAGEVYTRTMAAMEEQGIQAQIYSHPVGNHGHGLGPGIDFRSAQRGDEAAAVRTLRPNSWISIELNTLTPVPEWDGQEVFIMMEDVAYLTEEGYRFFRPRQEAFFLIK</sequence>
<evidence type="ECO:0000313" key="4">
    <source>
        <dbReference type="Proteomes" id="UP000294980"/>
    </source>
</evidence>
<keyword evidence="1" id="KW-0732">Signal</keyword>
<dbReference type="InterPro" id="IPR036005">
    <property type="entry name" value="Creatinase/aminopeptidase-like"/>
</dbReference>
<feature type="domain" description="Peptidase M24" evidence="2">
    <location>
        <begin position="197"/>
        <end position="425"/>
    </location>
</feature>
<evidence type="ECO:0000256" key="1">
    <source>
        <dbReference type="SAM" id="SignalP"/>
    </source>
</evidence>
<feature type="chain" id="PRO_5020706523" evidence="1">
    <location>
        <begin position="23"/>
        <end position="443"/>
    </location>
</feature>